<gene>
    <name evidence="1" type="ORF">X943_003184</name>
</gene>
<sequence length="173" mass="19783">MQQMEGEYPANIDIAEGTNCLVCYEDMTRDIAVAYKAKEHSEWALATFCINCIRHLLATQYHRYIKALRTTNCAREQRALLERGPPINIADKNGFPLADKEEVYMLFDIGNGQQLSAKLDGSLVSNPFAVITHHLQRYRVLDADNNMDVQIGEERERLWQELSMFKISGDNEA</sequence>
<proteinExistence type="predicted"/>
<evidence type="ECO:0000313" key="1">
    <source>
        <dbReference type="EMBL" id="KAK1934372.1"/>
    </source>
</evidence>
<comment type="caution">
    <text evidence="1">The sequence shown here is derived from an EMBL/GenBank/DDBJ whole genome shotgun (WGS) entry which is preliminary data.</text>
</comment>
<keyword evidence="2" id="KW-1185">Reference proteome</keyword>
<reference evidence="1" key="2">
    <citation type="submission" date="2021-05" db="EMBL/GenBank/DDBJ databases">
        <authorList>
            <person name="Pain A."/>
        </authorList>
    </citation>
    <scope>NUCLEOTIDE SEQUENCE</scope>
    <source>
        <strain evidence="1">1802A</strain>
    </source>
</reference>
<protein>
    <submittedName>
        <fullName evidence="1">Uncharacterized protein</fullName>
    </submittedName>
</protein>
<reference evidence="1" key="1">
    <citation type="journal article" date="2014" name="Nucleic Acids Res.">
        <title>The evolutionary dynamics of variant antigen genes in Babesia reveal a history of genomic innovation underlying host-parasite interaction.</title>
        <authorList>
            <person name="Jackson A.P."/>
            <person name="Otto T.D."/>
            <person name="Darby A."/>
            <person name="Ramaprasad A."/>
            <person name="Xia D."/>
            <person name="Echaide I.E."/>
            <person name="Farber M."/>
            <person name="Gahlot S."/>
            <person name="Gamble J."/>
            <person name="Gupta D."/>
            <person name="Gupta Y."/>
            <person name="Jackson L."/>
            <person name="Malandrin L."/>
            <person name="Malas T.B."/>
            <person name="Moussa E."/>
            <person name="Nair M."/>
            <person name="Reid A.J."/>
            <person name="Sanders M."/>
            <person name="Sharma J."/>
            <person name="Tracey A."/>
            <person name="Quail M.A."/>
            <person name="Weir W."/>
            <person name="Wastling J.M."/>
            <person name="Hall N."/>
            <person name="Willadsen P."/>
            <person name="Lingelbach K."/>
            <person name="Shiels B."/>
            <person name="Tait A."/>
            <person name="Berriman M."/>
            <person name="Allred D.R."/>
            <person name="Pain A."/>
        </authorList>
    </citation>
    <scope>NUCLEOTIDE SEQUENCE</scope>
    <source>
        <strain evidence="1">1802A</strain>
    </source>
</reference>
<dbReference type="AlphaFoldDB" id="A0AAD9LG45"/>
<evidence type="ECO:0000313" key="2">
    <source>
        <dbReference type="Proteomes" id="UP001195914"/>
    </source>
</evidence>
<accession>A0AAD9LG45</accession>
<dbReference type="Proteomes" id="UP001195914">
    <property type="component" value="Unassembled WGS sequence"/>
</dbReference>
<name>A0AAD9LG45_BABDI</name>
<organism evidence="1 2">
    <name type="scientific">Babesia divergens</name>
    <dbReference type="NCBI Taxonomy" id="32595"/>
    <lineage>
        <taxon>Eukaryota</taxon>
        <taxon>Sar</taxon>
        <taxon>Alveolata</taxon>
        <taxon>Apicomplexa</taxon>
        <taxon>Aconoidasida</taxon>
        <taxon>Piroplasmida</taxon>
        <taxon>Babesiidae</taxon>
        <taxon>Babesia</taxon>
    </lineage>
</organism>
<dbReference type="EMBL" id="JAHBMH010000063">
    <property type="protein sequence ID" value="KAK1934372.1"/>
    <property type="molecule type" value="Genomic_DNA"/>
</dbReference>